<proteinExistence type="predicted"/>
<evidence type="ECO:0000313" key="2">
    <source>
        <dbReference type="EMBL" id="QCE06872.1"/>
    </source>
</evidence>
<reference evidence="2 3" key="1">
    <citation type="submission" date="2019-04" db="EMBL/GenBank/DDBJ databases">
        <title>An improved genome assembly and genetic linkage map for asparagus bean, Vigna unguiculata ssp. sesquipedialis.</title>
        <authorList>
            <person name="Xia Q."/>
            <person name="Zhang R."/>
            <person name="Dong Y."/>
        </authorList>
    </citation>
    <scope>NUCLEOTIDE SEQUENCE [LARGE SCALE GENOMIC DNA]</scope>
    <source>
        <tissue evidence="2">Leaf</tissue>
    </source>
</reference>
<accession>A0A4D6N1M7</accession>
<feature type="region of interest" description="Disordered" evidence="1">
    <location>
        <begin position="1"/>
        <end position="42"/>
    </location>
</feature>
<dbReference type="Proteomes" id="UP000501690">
    <property type="component" value="Linkage Group LG9"/>
</dbReference>
<evidence type="ECO:0000313" key="3">
    <source>
        <dbReference type="Proteomes" id="UP000501690"/>
    </source>
</evidence>
<organism evidence="2 3">
    <name type="scientific">Vigna unguiculata</name>
    <name type="common">Cowpea</name>
    <dbReference type="NCBI Taxonomy" id="3917"/>
    <lineage>
        <taxon>Eukaryota</taxon>
        <taxon>Viridiplantae</taxon>
        <taxon>Streptophyta</taxon>
        <taxon>Embryophyta</taxon>
        <taxon>Tracheophyta</taxon>
        <taxon>Spermatophyta</taxon>
        <taxon>Magnoliopsida</taxon>
        <taxon>eudicotyledons</taxon>
        <taxon>Gunneridae</taxon>
        <taxon>Pentapetalae</taxon>
        <taxon>rosids</taxon>
        <taxon>fabids</taxon>
        <taxon>Fabales</taxon>
        <taxon>Fabaceae</taxon>
        <taxon>Papilionoideae</taxon>
        <taxon>50 kb inversion clade</taxon>
        <taxon>NPAAA clade</taxon>
        <taxon>indigoferoid/millettioid clade</taxon>
        <taxon>Phaseoleae</taxon>
        <taxon>Vigna</taxon>
    </lineage>
</organism>
<dbReference type="EMBL" id="CP039353">
    <property type="protein sequence ID" value="QCE06872.1"/>
    <property type="molecule type" value="Genomic_DNA"/>
</dbReference>
<evidence type="ECO:0000256" key="1">
    <source>
        <dbReference type="SAM" id="MobiDB-lite"/>
    </source>
</evidence>
<gene>
    <name evidence="2" type="ORF">DEO72_LG9g1886</name>
</gene>
<protein>
    <submittedName>
        <fullName evidence="2">Uncharacterized protein</fullName>
    </submittedName>
</protein>
<keyword evidence="3" id="KW-1185">Reference proteome</keyword>
<sequence>MAESAKGEGMEENMVGDERESGSTARCRSNARERSKSKFIPNSELTRVTPDVPHVDPHVVVCPSVSPGPRLMFYSRRMI</sequence>
<name>A0A4D6N1M7_VIGUN</name>
<dbReference type="AlphaFoldDB" id="A0A4D6N1M7"/>